<keyword evidence="5 6" id="KW-0233">DNA recombination</keyword>
<dbReference type="PANTHER" id="PTHR33217">
    <property type="entry name" value="TRANSPOSASE FOR INSERTION SEQUENCE ELEMENT IS1081"/>
    <property type="match status" value="1"/>
</dbReference>
<name>A0A6F8YAR3_9ACTN</name>
<evidence type="ECO:0000313" key="7">
    <source>
        <dbReference type="EMBL" id="BCB83140.1"/>
    </source>
</evidence>
<evidence type="ECO:0000256" key="6">
    <source>
        <dbReference type="RuleBase" id="RU365089"/>
    </source>
</evidence>
<keyword evidence="3 6" id="KW-0815">Transposition</keyword>
<organism evidence="7 8">
    <name type="scientific">Phytohabitans suffuscus</name>
    <dbReference type="NCBI Taxonomy" id="624315"/>
    <lineage>
        <taxon>Bacteria</taxon>
        <taxon>Bacillati</taxon>
        <taxon>Actinomycetota</taxon>
        <taxon>Actinomycetes</taxon>
        <taxon>Micromonosporales</taxon>
        <taxon>Micromonosporaceae</taxon>
    </lineage>
</organism>
<evidence type="ECO:0000256" key="2">
    <source>
        <dbReference type="ARBA" id="ARBA00010961"/>
    </source>
</evidence>
<evidence type="ECO:0000256" key="4">
    <source>
        <dbReference type="ARBA" id="ARBA00023125"/>
    </source>
</evidence>
<comment type="function">
    <text evidence="1 6">Required for the transposition of the insertion element.</text>
</comment>
<accession>A0A6F8YAR3</accession>
<dbReference type="Pfam" id="PF00872">
    <property type="entry name" value="Transposase_mut"/>
    <property type="match status" value="1"/>
</dbReference>
<evidence type="ECO:0000256" key="5">
    <source>
        <dbReference type="ARBA" id="ARBA00023172"/>
    </source>
</evidence>
<dbReference type="GO" id="GO:0003677">
    <property type="term" value="F:DNA binding"/>
    <property type="evidence" value="ECO:0007669"/>
    <property type="project" value="UniProtKB-UniRule"/>
</dbReference>
<dbReference type="Proteomes" id="UP000503011">
    <property type="component" value="Chromosome"/>
</dbReference>
<sequence length="91" mass="10122">MPFLAFGPQIRRVICSTNAIESVNARIRRAVRARGHFPNEQAALKCVYLAVMALDPTGRGTKRWITRWKPALNAFDIAFDGRLSAGPQVDP</sequence>
<reference evidence="7 8" key="1">
    <citation type="submission" date="2020-03" db="EMBL/GenBank/DDBJ databases">
        <title>Whole genome shotgun sequence of Phytohabitans suffuscus NBRC 105367.</title>
        <authorList>
            <person name="Komaki H."/>
            <person name="Tamura T."/>
        </authorList>
    </citation>
    <scope>NUCLEOTIDE SEQUENCE [LARGE SCALE GENOMIC DNA]</scope>
    <source>
        <strain evidence="7 8">NBRC 105367</strain>
    </source>
</reference>
<comment type="similarity">
    <text evidence="2 6">Belongs to the transposase mutator family.</text>
</comment>
<gene>
    <name evidence="7" type="ORF">Psuf_004530</name>
</gene>
<dbReference type="EMBL" id="AP022871">
    <property type="protein sequence ID" value="BCB83140.1"/>
    <property type="molecule type" value="Genomic_DNA"/>
</dbReference>
<evidence type="ECO:0000256" key="1">
    <source>
        <dbReference type="ARBA" id="ARBA00002190"/>
    </source>
</evidence>
<protein>
    <recommendedName>
        <fullName evidence="6">Mutator family transposase</fullName>
    </recommendedName>
</protein>
<keyword evidence="6" id="KW-0814">Transposable element</keyword>
<dbReference type="KEGG" id="psuu:Psuf_004530"/>
<dbReference type="GO" id="GO:0006313">
    <property type="term" value="P:DNA transposition"/>
    <property type="evidence" value="ECO:0007669"/>
    <property type="project" value="UniProtKB-UniRule"/>
</dbReference>
<keyword evidence="8" id="KW-1185">Reference proteome</keyword>
<dbReference type="InterPro" id="IPR001207">
    <property type="entry name" value="Transposase_mutator"/>
</dbReference>
<dbReference type="GO" id="GO:0004803">
    <property type="term" value="F:transposase activity"/>
    <property type="evidence" value="ECO:0007669"/>
    <property type="project" value="UniProtKB-UniRule"/>
</dbReference>
<reference evidence="7 8" key="2">
    <citation type="submission" date="2020-03" db="EMBL/GenBank/DDBJ databases">
        <authorList>
            <person name="Ichikawa N."/>
            <person name="Kimura A."/>
            <person name="Kitahashi Y."/>
            <person name="Uohara A."/>
        </authorList>
    </citation>
    <scope>NUCLEOTIDE SEQUENCE [LARGE SCALE GENOMIC DNA]</scope>
    <source>
        <strain evidence="7 8">NBRC 105367</strain>
    </source>
</reference>
<keyword evidence="4 6" id="KW-0238">DNA-binding</keyword>
<evidence type="ECO:0000313" key="8">
    <source>
        <dbReference type="Proteomes" id="UP000503011"/>
    </source>
</evidence>
<dbReference type="PANTHER" id="PTHR33217:SF8">
    <property type="entry name" value="MUTATOR FAMILY TRANSPOSASE"/>
    <property type="match status" value="1"/>
</dbReference>
<dbReference type="AlphaFoldDB" id="A0A6F8YAR3"/>
<proteinExistence type="inferred from homology"/>
<evidence type="ECO:0000256" key="3">
    <source>
        <dbReference type="ARBA" id="ARBA00022578"/>
    </source>
</evidence>